<sequence length="227" mass="26625">MGLEYGAQGASVFDFNNEVRRSLLNSLALKYHPDKGGDVKHFQYFFGLFKDFISNDNMIRKYTMYLCAPDTFHIMLETKKKFVTYENIELPNGFADLFVPEDIAIVPEPIFRDREMVHPIFCHPKLSYDHGVQKYFALKDEFESDGIEMAYKAKFGRFVYYALRFVEKPQIIFWIARKDALKAKYLTKLAKNSFFRFKKVKRIQNLGEFSMNLRTVKGRSRGVLING</sequence>
<organism evidence="1 2">
    <name type="scientific">Panagrolaimus superbus</name>
    <dbReference type="NCBI Taxonomy" id="310955"/>
    <lineage>
        <taxon>Eukaryota</taxon>
        <taxon>Metazoa</taxon>
        <taxon>Ecdysozoa</taxon>
        <taxon>Nematoda</taxon>
        <taxon>Chromadorea</taxon>
        <taxon>Rhabditida</taxon>
        <taxon>Tylenchina</taxon>
        <taxon>Panagrolaimomorpha</taxon>
        <taxon>Panagrolaimoidea</taxon>
        <taxon>Panagrolaimidae</taxon>
        <taxon>Panagrolaimus</taxon>
    </lineage>
</organism>
<evidence type="ECO:0000313" key="1">
    <source>
        <dbReference type="Proteomes" id="UP000887577"/>
    </source>
</evidence>
<accession>A0A914Z215</accession>
<proteinExistence type="predicted"/>
<name>A0A914Z215_9BILA</name>
<protein>
    <submittedName>
        <fullName evidence="2">J domain-containing protein</fullName>
    </submittedName>
</protein>
<evidence type="ECO:0000313" key="2">
    <source>
        <dbReference type="WBParaSite" id="PSU_v2.g6405.t1"/>
    </source>
</evidence>
<keyword evidence="1" id="KW-1185">Reference proteome</keyword>
<dbReference type="Proteomes" id="UP000887577">
    <property type="component" value="Unplaced"/>
</dbReference>
<reference evidence="2" key="1">
    <citation type="submission" date="2022-11" db="UniProtKB">
        <authorList>
            <consortium name="WormBaseParasite"/>
        </authorList>
    </citation>
    <scope>IDENTIFICATION</scope>
</reference>
<dbReference type="AlphaFoldDB" id="A0A914Z215"/>
<dbReference type="WBParaSite" id="PSU_v2.g6405.t1">
    <property type="protein sequence ID" value="PSU_v2.g6405.t1"/>
    <property type="gene ID" value="PSU_v2.g6405"/>
</dbReference>